<dbReference type="OrthoDB" id="354304at2759"/>
<keyword evidence="1" id="KW-0378">Hydrolase</keyword>
<dbReference type="PANTHER" id="PTHR46517:SF1">
    <property type="entry name" value="FRUCTOSE-2,6-BISPHOSPHATASE TIGAR"/>
    <property type="match status" value="1"/>
</dbReference>
<protein>
    <recommendedName>
        <fullName evidence="6">Phosphoglycerate mutase-like protein</fullName>
    </recommendedName>
</protein>
<name>A0A0C2X4X1_SERVB</name>
<dbReference type="HOGENOM" id="CLU_033323_9_2_1"/>
<dbReference type="SUPFAM" id="SSF53254">
    <property type="entry name" value="Phosphoglycerate mutase-like"/>
    <property type="match status" value="1"/>
</dbReference>
<feature type="binding site" evidence="3">
    <location>
        <begin position="11"/>
        <end position="18"/>
    </location>
    <ligand>
        <name>substrate</name>
    </ligand>
</feature>
<dbReference type="STRING" id="933852.A0A0C2X4X1"/>
<feature type="active site" description="Proton donor/acceptor" evidence="2">
    <location>
        <position position="85"/>
    </location>
</feature>
<dbReference type="AlphaFoldDB" id="A0A0C2X4X1"/>
<evidence type="ECO:0000256" key="3">
    <source>
        <dbReference type="PIRSR" id="PIRSR613078-2"/>
    </source>
</evidence>
<feature type="binding site" evidence="3">
    <location>
        <position position="61"/>
    </location>
    <ligand>
        <name>substrate</name>
    </ligand>
</feature>
<evidence type="ECO:0000313" key="4">
    <source>
        <dbReference type="EMBL" id="KIM33148.1"/>
    </source>
</evidence>
<dbReference type="GO" id="GO:0045820">
    <property type="term" value="P:negative regulation of glycolytic process"/>
    <property type="evidence" value="ECO:0007669"/>
    <property type="project" value="TreeGrafter"/>
</dbReference>
<feature type="active site" description="Tele-phosphohistidine intermediate" evidence="2">
    <location>
        <position position="12"/>
    </location>
</feature>
<dbReference type="GO" id="GO:0004331">
    <property type="term" value="F:fructose-2,6-bisphosphate 2-phosphatase activity"/>
    <property type="evidence" value="ECO:0007669"/>
    <property type="project" value="TreeGrafter"/>
</dbReference>
<evidence type="ECO:0000256" key="2">
    <source>
        <dbReference type="PIRSR" id="PIRSR613078-1"/>
    </source>
</evidence>
<organism evidence="4 5">
    <name type="scientific">Serendipita vermifera MAFF 305830</name>
    <dbReference type="NCBI Taxonomy" id="933852"/>
    <lineage>
        <taxon>Eukaryota</taxon>
        <taxon>Fungi</taxon>
        <taxon>Dikarya</taxon>
        <taxon>Basidiomycota</taxon>
        <taxon>Agaricomycotina</taxon>
        <taxon>Agaricomycetes</taxon>
        <taxon>Sebacinales</taxon>
        <taxon>Serendipitaceae</taxon>
        <taxon>Serendipita</taxon>
    </lineage>
</organism>
<evidence type="ECO:0000256" key="1">
    <source>
        <dbReference type="ARBA" id="ARBA00022801"/>
    </source>
</evidence>
<sequence length="219" mass="24483">MPPLLVFKFVRHGETQENRQKVLCGHLDAQLNALGKRQAAAVGVSLRQTPFVYAFASDLSRAVETANAILEYHQIPLVTDNRLREKYWGDAEGVPYGTKVKNKGETIDQLRKRALEWWKETVTTIINEHAGQEQDSIYILVVSHGGLIRSLIKSLVYESRYRFANVSGEVTLPSTYNTGLTTVEATGVYKGRLVLYNDHSHLVDVHADEESTVEGVQGS</sequence>
<dbReference type="PANTHER" id="PTHR46517">
    <property type="entry name" value="FRUCTOSE-2,6-BISPHOSPHATASE TIGAR"/>
    <property type="match status" value="1"/>
</dbReference>
<reference evidence="5" key="2">
    <citation type="submission" date="2015-01" db="EMBL/GenBank/DDBJ databases">
        <title>Evolutionary Origins and Diversification of the Mycorrhizal Mutualists.</title>
        <authorList>
            <consortium name="DOE Joint Genome Institute"/>
            <consortium name="Mycorrhizal Genomics Consortium"/>
            <person name="Kohler A."/>
            <person name="Kuo A."/>
            <person name="Nagy L.G."/>
            <person name="Floudas D."/>
            <person name="Copeland A."/>
            <person name="Barry K.W."/>
            <person name="Cichocki N."/>
            <person name="Veneault-Fourrey C."/>
            <person name="LaButti K."/>
            <person name="Lindquist E.A."/>
            <person name="Lipzen A."/>
            <person name="Lundell T."/>
            <person name="Morin E."/>
            <person name="Murat C."/>
            <person name="Riley R."/>
            <person name="Ohm R."/>
            <person name="Sun H."/>
            <person name="Tunlid A."/>
            <person name="Henrissat B."/>
            <person name="Grigoriev I.V."/>
            <person name="Hibbett D.S."/>
            <person name="Martin F."/>
        </authorList>
    </citation>
    <scope>NUCLEOTIDE SEQUENCE [LARGE SCALE GENOMIC DNA]</scope>
    <source>
        <strain evidence="5">MAFF 305830</strain>
    </source>
</reference>
<dbReference type="EMBL" id="KN824278">
    <property type="protein sequence ID" value="KIM33148.1"/>
    <property type="molecule type" value="Genomic_DNA"/>
</dbReference>
<dbReference type="SMART" id="SM00855">
    <property type="entry name" value="PGAM"/>
    <property type="match status" value="1"/>
</dbReference>
<evidence type="ECO:0008006" key="6">
    <source>
        <dbReference type="Google" id="ProtNLM"/>
    </source>
</evidence>
<dbReference type="GO" id="GO:0005829">
    <property type="term" value="C:cytosol"/>
    <property type="evidence" value="ECO:0007669"/>
    <property type="project" value="TreeGrafter"/>
</dbReference>
<dbReference type="Gene3D" id="3.40.50.1240">
    <property type="entry name" value="Phosphoglycerate mutase-like"/>
    <property type="match status" value="1"/>
</dbReference>
<dbReference type="InterPro" id="IPR029033">
    <property type="entry name" value="His_PPase_superfam"/>
</dbReference>
<accession>A0A0C2X4X1</accession>
<reference evidence="4 5" key="1">
    <citation type="submission" date="2014-04" db="EMBL/GenBank/DDBJ databases">
        <authorList>
            <consortium name="DOE Joint Genome Institute"/>
            <person name="Kuo A."/>
            <person name="Zuccaro A."/>
            <person name="Kohler A."/>
            <person name="Nagy L.G."/>
            <person name="Floudas D."/>
            <person name="Copeland A."/>
            <person name="Barry K.W."/>
            <person name="Cichocki N."/>
            <person name="Veneault-Fourrey C."/>
            <person name="LaButti K."/>
            <person name="Lindquist E.A."/>
            <person name="Lipzen A."/>
            <person name="Lundell T."/>
            <person name="Morin E."/>
            <person name="Murat C."/>
            <person name="Sun H."/>
            <person name="Tunlid A."/>
            <person name="Henrissat B."/>
            <person name="Grigoriev I.V."/>
            <person name="Hibbett D.S."/>
            <person name="Martin F."/>
            <person name="Nordberg H.P."/>
            <person name="Cantor M.N."/>
            <person name="Hua S.X."/>
        </authorList>
    </citation>
    <scope>NUCLEOTIDE SEQUENCE [LARGE SCALE GENOMIC DNA]</scope>
    <source>
        <strain evidence="4 5">MAFF 305830</strain>
    </source>
</reference>
<dbReference type="GO" id="GO:0043456">
    <property type="term" value="P:regulation of pentose-phosphate shunt"/>
    <property type="evidence" value="ECO:0007669"/>
    <property type="project" value="TreeGrafter"/>
</dbReference>
<gene>
    <name evidence="4" type="ORF">M408DRAFT_61114</name>
</gene>
<dbReference type="CDD" id="cd07067">
    <property type="entry name" value="HP_PGM_like"/>
    <property type="match status" value="1"/>
</dbReference>
<evidence type="ECO:0000313" key="5">
    <source>
        <dbReference type="Proteomes" id="UP000054097"/>
    </source>
</evidence>
<dbReference type="Proteomes" id="UP000054097">
    <property type="component" value="Unassembled WGS sequence"/>
</dbReference>
<keyword evidence="5" id="KW-1185">Reference proteome</keyword>
<dbReference type="InterPro" id="IPR013078">
    <property type="entry name" value="His_Pase_superF_clade-1"/>
</dbReference>
<proteinExistence type="predicted"/>
<dbReference type="Pfam" id="PF00300">
    <property type="entry name" value="His_Phos_1"/>
    <property type="match status" value="1"/>
</dbReference>
<dbReference type="InterPro" id="IPR051695">
    <property type="entry name" value="Phosphoglycerate_Mutase"/>
</dbReference>